<comment type="caution">
    <text evidence="2">The sequence shown here is derived from an EMBL/GenBank/DDBJ whole genome shotgun (WGS) entry which is preliminary data.</text>
</comment>
<reference evidence="2 3" key="1">
    <citation type="journal article" date="2020" name="Cell">
        <title>Large-Scale Comparative Analyses of Tick Genomes Elucidate Their Genetic Diversity and Vector Capacities.</title>
        <authorList>
            <consortium name="Tick Genome and Microbiome Consortium (TIGMIC)"/>
            <person name="Jia N."/>
            <person name="Wang J."/>
            <person name="Shi W."/>
            <person name="Du L."/>
            <person name="Sun Y."/>
            <person name="Zhan W."/>
            <person name="Jiang J.F."/>
            <person name="Wang Q."/>
            <person name="Zhang B."/>
            <person name="Ji P."/>
            <person name="Bell-Sakyi L."/>
            <person name="Cui X.M."/>
            <person name="Yuan T.T."/>
            <person name="Jiang B.G."/>
            <person name="Yang W.F."/>
            <person name="Lam T.T."/>
            <person name="Chang Q.C."/>
            <person name="Ding S.J."/>
            <person name="Wang X.J."/>
            <person name="Zhu J.G."/>
            <person name="Ruan X.D."/>
            <person name="Zhao L."/>
            <person name="Wei J.T."/>
            <person name="Ye R.Z."/>
            <person name="Que T.C."/>
            <person name="Du C.H."/>
            <person name="Zhou Y.H."/>
            <person name="Cheng J.X."/>
            <person name="Dai P.F."/>
            <person name="Guo W.B."/>
            <person name="Han X.H."/>
            <person name="Huang E.J."/>
            <person name="Li L.F."/>
            <person name="Wei W."/>
            <person name="Gao Y.C."/>
            <person name="Liu J.Z."/>
            <person name="Shao H.Z."/>
            <person name="Wang X."/>
            <person name="Wang C.C."/>
            <person name="Yang T.C."/>
            <person name="Huo Q.B."/>
            <person name="Li W."/>
            <person name="Chen H.Y."/>
            <person name="Chen S.E."/>
            <person name="Zhou L.G."/>
            <person name="Ni X.B."/>
            <person name="Tian J.H."/>
            <person name="Sheng Y."/>
            <person name="Liu T."/>
            <person name="Pan Y.S."/>
            <person name="Xia L.Y."/>
            <person name="Li J."/>
            <person name="Zhao F."/>
            <person name="Cao W.C."/>
        </authorList>
    </citation>
    <scope>NUCLEOTIDE SEQUENCE [LARGE SCALE GENOMIC DNA]</scope>
    <source>
        <strain evidence="2">HaeL-2018</strain>
    </source>
</reference>
<sequence length="67" mass="7729">MRPRLTLQQRQANVHMGRTMSQKAISPATGRPLPKVNRILRAFHDEGRLQDVVRGEKQRATTHEEDL</sequence>
<dbReference type="EMBL" id="JABSTR010000004">
    <property type="protein sequence ID" value="KAH9367703.1"/>
    <property type="molecule type" value="Genomic_DNA"/>
</dbReference>
<evidence type="ECO:0000313" key="3">
    <source>
        <dbReference type="Proteomes" id="UP000821853"/>
    </source>
</evidence>
<dbReference type="OrthoDB" id="6503215at2759"/>
<name>A0A9J6FY10_HAELO</name>
<gene>
    <name evidence="2" type="ORF">HPB48_011365</name>
</gene>
<feature type="region of interest" description="Disordered" evidence="1">
    <location>
        <begin position="1"/>
        <end position="32"/>
    </location>
</feature>
<dbReference type="Proteomes" id="UP000821853">
    <property type="component" value="Chromosome 2"/>
</dbReference>
<protein>
    <submittedName>
        <fullName evidence="2">Uncharacterized protein</fullName>
    </submittedName>
</protein>
<proteinExistence type="predicted"/>
<dbReference type="AlphaFoldDB" id="A0A9J6FY10"/>
<dbReference type="VEuPathDB" id="VectorBase:HLOH_055716"/>
<feature type="compositionally biased region" description="Polar residues" evidence="1">
    <location>
        <begin position="1"/>
        <end position="12"/>
    </location>
</feature>
<evidence type="ECO:0000256" key="1">
    <source>
        <dbReference type="SAM" id="MobiDB-lite"/>
    </source>
</evidence>
<evidence type="ECO:0000313" key="2">
    <source>
        <dbReference type="EMBL" id="KAH9367703.1"/>
    </source>
</evidence>
<accession>A0A9J6FY10</accession>
<organism evidence="2 3">
    <name type="scientific">Haemaphysalis longicornis</name>
    <name type="common">Bush tick</name>
    <dbReference type="NCBI Taxonomy" id="44386"/>
    <lineage>
        <taxon>Eukaryota</taxon>
        <taxon>Metazoa</taxon>
        <taxon>Ecdysozoa</taxon>
        <taxon>Arthropoda</taxon>
        <taxon>Chelicerata</taxon>
        <taxon>Arachnida</taxon>
        <taxon>Acari</taxon>
        <taxon>Parasitiformes</taxon>
        <taxon>Ixodida</taxon>
        <taxon>Ixodoidea</taxon>
        <taxon>Ixodidae</taxon>
        <taxon>Haemaphysalinae</taxon>
        <taxon>Haemaphysalis</taxon>
    </lineage>
</organism>
<keyword evidence="3" id="KW-1185">Reference proteome</keyword>